<evidence type="ECO:0000259" key="9">
    <source>
        <dbReference type="SMART" id="SM00085"/>
    </source>
</evidence>
<evidence type="ECO:0000313" key="11">
    <source>
        <dbReference type="RefSeq" id="XP_027589607.2"/>
    </source>
</evidence>
<dbReference type="PROSITE" id="PS00118">
    <property type="entry name" value="PA2_HIS"/>
    <property type="match status" value="1"/>
</dbReference>
<feature type="signal peptide" evidence="8">
    <location>
        <begin position="1"/>
        <end position="16"/>
    </location>
</feature>
<dbReference type="FunFam" id="1.20.90.10:FF:000001">
    <property type="entry name" value="Basic phospholipase A2 homolog"/>
    <property type="match status" value="1"/>
</dbReference>
<dbReference type="Gene3D" id="1.20.90.10">
    <property type="entry name" value="Phospholipase A2 domain"/>
    <property type="match status" value="1"/>
</dbReference>
<evidence type="ECO:0000256" key="7">
    <source>
        <dbReference type="RuleBase" id="RU003654"/>
    </source>
</evidence>
<comment type="cofactor">
    <cofactor evidence="5">
        <name>Ca(2+)</name>
        <dbReference type="ChEBI" id="CHEBI:29108"/>
    </cofactor>
    <text evidence="5">Binds 1 Ca(2+) ion per subunit.</text>
</comment>
<dbReference type="Proteomes" id="UP000504627">
    <property type="component" value="Unplaced"/>
</dbReference>
<feature type="chain" id="PRO_5031611361" description="Phospholipase A2" evidence="8">
    <location>
        <begin position="17"/>
        <end position="141"/>
    </location>
</feature>
<comment type="catalytic activity">
    <reaction evidence="8">
        <text>a 1,2-diacyl-sn-glycero-3-phosphocholine + H2O = a 1-acyl-sn-glycero-3-phosphocholine + a fatty acid + H(+)</text>
        <dbReference type="Rhea" id="RHEA:15801"/>
        <dbReference type="ChEBI" id="CHEBI:15377"/>
        <dbReference type="ChEBI" id="CHEBI:15378"/>
        <dbReference type="ChEBI" id="CHEBI:28868"/>
        <dbReference type="ChEBI" id="CHEBI:57643"/>
        <dbReference type="ChEBI" id="CHEBI:58168"/>
        <dbReference type="EC" id="3.1.1.4"/>
    </reaction>
</comment>
<dbReference type="InterPro" id="IPR016090">
    <property type="entry name" value="PLA2-like_dom"/>
</dbReference>
<feature type="domain" description="Phospholipase A2-like central" evidence="9">
    <location>
        <begin position="19"/>
        <end position="135"/>
    </location>
</feature>
<accession>A0A6J2HQ18</accession>
<comment type="similarity">
    <text evidence="7">Belongs to the phospholipase A2 family.</text>
</comment>
<evidence type="ECO:0000256" key="2">
    <source>
        <dbReference type="ARBA" id="ARBA00022525"/>
    </source>
</evidence>
<dbReference type="GeneID" id="113994585"/>
<reference evidence="11" key="1">
    <citation type="submission" date="2025-08" db="UniProtKB">
        <authorList>
            <consortium name="RefSeq"/>
        </authorList>
    </citation>
    <scope>IDENTIFICATION</scope>
    <source>
        <tissue evidence="11">Muscle</tissue>
    </source>
</reference>
<gene>
    <name evidence="11" type="primary">LOC113994585</name>
</gene>
<organism evidence="10 11">
    <name type="scientific">Pipra filicauda</name>
    <name type="common">Wire-tailed manakin</name>
    <dbReference type="NCBI Taxonomy" id="649802"/>
    <lineage>
        <taxon>Eukaryota</taxon>
        <taxon>Metazoa</taxon>
        <taxon>Chordata</taxon>
        <taxon>Craniata</taxon>
        <taxon>Vertebrata</taxon>
        <taxon>Euteleostomi</taxon>
        <taxon>Archelosauria</taxon>
        <taxon>Archosauria</taxon>
        <taxon>Dinosauria</taxon>
        <taxon>Saurischia</taxon>
        <taxon>Theropoda</taxon>
        <taxon>Coelurosauria</taxon>
        <taxon>Aves</taxon>
        <taxon>Neognathae</taxon>
        <taxon>Neoaves</taxon>
        <taxon>Telluraves</taxon>
        <taxon>Australaves</taxon>
        <taxon>Passeriformes</taxon>
        <taxon>Pipridae</taxon>
        <taxon>Pipra</taxon>
    </lineage>
</organism>
<dbReference type="InterPro" id="IPR033113">
    <property type="entry name" value="PLA2_histidine"/>
</dbReference>
<name>A0A6J2HQ18_9PASS</name>
<dbReference type="PANTHER" id="PTHR11716:SF56">
    <property type="entry name" value="GROUP IIE SECRETORY PHOSPHOLIPASE A2"/>
    <property type="match status" value="1"/>
</dbReference>
<evidence type="ECO:0000256" key="3">
    <source>
        <dbReference type="ARBA" id="ARBA00023157"/>
    </source>
</evidence>
<feature type="binding site" evidence="5">
    <location>
        <position position="48"/>
    </location>
    <ligand>
        <name>Ca(2+)</name>
        <dbReference type="ChEBI" id="CHEBI:29108"/>
    </ligand>
</feature>
<dbReference type="AlphaFoldDB" id="A0A6J2HQ18"/>
<evidence type="ECO:0000256" key="6">
    <source>
        <dbReference type="PIRSR" id="PIRSR601211-3"/>
    </source>
</evidence>
<feature type="disulfide bond" evidence="6">
    <location>
        <begin position="76"/>
        <end position="100"/>
    </location>
</feature>
<dbReference type="CDD" id="cd00125">
    <property type="entry name" value="PLA2c"/>
    <property type="match status" value="1"/>
</dbReference>
<keyword evidence="5 8" id="KW-0106">Calcium</keyword>
<dbReference type="PROSITE" id="PS51257">
    <property type="entry name" value="PROKAR_LIPOPROTEIN"/>
    <property type="match status" value="1"/>
</dbReference>
<keyword evidence="2 8" id="KW-0964">Secreted</keyword>
<feature type="disulfide bond" evidence="6">
    <location>
        <begin position="66"/>
        <end position="141"/>
    </location>
</feature>
<keyword evidence="8" id="KW-0732">Signal</keyword>
<dbReference type="GO" id="GO:0006644">
    <property type="term" value="P:phospholipid metabolic process"/>
    <property type="evidence" value="ECO:0007669"/>
    <property type="project" value="InterPro"/>
</dbReference>
<dbReference type="GO" id="GO:0050482">
    <property type="term" value="P:arachidonate secretion"/>
    <property type="evidence" value="ECO:0007669"/>
    <property type="project" value="InterPro"/>
</dbReference>
<keyword evidence="3 6" id="KW-1015">Disulfide bond</keyword>
<keyword evidence="10" id="KW-1185">Reference proteome</keyword>
<feature type="binding site" evidence="5">
    <location>
        <position position="46"/>
    </location>
    <ligand>
        <name>Ca(2+)</name>
        <dbReference type="ChEBI" id="CHEBI:29108"/>
    </ligand>
</feature>
<dbReference type="Pfam" id="PF00068">
    <property type="entry name" value="Phospholip_A2_1"/>
    <property type="match status" value="1"/>
</dbReference>
<feature type="binding site" evidence="5">
    <location>
        <position position="44"/>
    </location>
    <ligand>
        <name>Ca(2+)</name>
        <dbReference type="ChEBI" id="CHEBI:29108"/>
    </ligand>
</feature>
<feature type="disulfide bond" evidence="6">
    <location>
        <begin position="60"/>
        <end position="114"/>
    </location>
</feature>
<keyword evidence="8" id="KW-0378">Hydrolase</keyword>
<dbReference type="PANTHER" id="PTHR11716">
    <property type="entry name" value="PHOSPHOLIPASE A2 FAMILY MEMBER"/>
    <property type="match status" value="1"/>
</dbReference>
<feature type="disulfide bond" evidence="6">
    <location>
        <begin position="45"/>
        <end position="61"/>
    </location>
</feature>
<dbReference type="GO" id="GO:0005509">
    <property type="term" value="F:calcium ion binding"/>
    <property type="evidence" value="ECO:0007669"/>
    <property type="project" value="InterPro"/>
</dbReference>
<sequence length="141" mass="15461">MKLFLLFLFSVGLALASCNVLQFGAMIKHKTGKSLLSYNGYGCYCGWGGSKKPLDATDRCCHAHNCCYKKLASSHCSPKAVTYKYFLRGSRITCGTGNQCQTATCACDKKAAECFQRAAGTYHNSYKNYPNFKCKGRAPSC</sequence>
<feature type="disulfide bond" evidence="6">
    <location>
        <begin position="67"/>
        <end position="107"/>
    </location>
</feature>
<feature type="active site" evidence="4">
    <location>
        <position position="108"/>
    </location>
</feature>
<comment type="subcellular location">
    <subcellularLocation>
        <location evidence="1 8">Secreted</location>
    </subcellularLocation>
</comment>
<dbReference type="GO" id="GO:0047498">
    <property type="term" value="F:calcium-dependent phospholipase A2 activity"/>
    <property type="evidence" value="ECO:0007669"/>
    <property type="project" value="TreeGrafter"/>
</dbReference>
<dbReference type="GO" id="GO:0005543">
    <property type="term" value="F:phospholipid binding"/>
    <property type="evidence" value="ECO:0007669"/>
    <property type="project" value="TreeGrafter"/>
</dbReference>
<dbReference type="EC" id="3.1.1.4" evidence="8"/>
<protein>
    <recommendedName>
        <fullName evidence="8">Phospholipase A2</fullName>
        <ecNumber evidence="8">3.1.1.4</ecNumber>
    </recommendedName>
</protein>
<dbReference type="InterPro" id="IPR036444">
    <property type="entry name" value="PLipase_A2_dom_sf"/>
</dbReference>
<evidence type="ECO:0000313" key="10">
    <source>
        <dbReference type="Proteomes" id="UP000504627"/>
    </source>
</evidence>
<evidence type="ECO:0000256" key="5">
    <source>
        <dbReference type="PIRSR" id="PIRSR601211-2"/>
    </source>
</evidence>
<dbReference type="InterPro" id="IPR001211">
    <property type="entry name" value="PLA2"/>
</dbReference>
<evidence type="ECO:0000256" key="4">
    <source>
        <dbReference type="PIRSR" id="PIRSR601211-1"/>
    </source>
</evidence>
<proteinExistence type="inferred from homology"/>
<dbReference type="SMART" id="SM00085">
    <property type="entry name" value="PA2c"/>
    <property type="match status" value="1"/>
</dbReference>
<dbReference type="GO" id="GO:0016042">
    <property type="term" value="P:lipid catabolic process"/>
    <property type="evidence" value="ECO:0007669"/>
    <property type="project" value="InterPro"/>
</dbReference>
<feature type="active site" evidence="4">
    <location>
        <position position="64"/>
    </location>
</feature>
<feature type="disulfide bond" evidence="6">
    <location>
        <begin position="43"/>
        <end position="134"/>
    </location>
</feature>
<dbReference type="SUPFAM" id="SSF48619">
    <property type="entry name" value="Phospholipase A2, PLA2"/>
    <property type="match status" value="1"/>
</dbReference>
<evidence type="ECO:0000256" key="8">
    <source>
        <dbReference type="RuleBase" id="RU361236"/>
    </source>
</evidence>
<dbReference type="RefSeq" id="XP_027589607.2">
    <property type="nucleotide sequence ID" value="XM_027733806.2"/>
</dbReference>
<keyword evidence="8" id="KW-0443">Lipid metabolism</keyword>
<dbReference type="InParanoid" id="A0A6J2HQ18"/>
<dbReference type="PRINTS" id="PR00389">
    <property type="entry name" value="PHPHLIPASEA2"/>
</dbReference>
<feature type="disulfide bond" evidence="6">
    <location>
        <begin position="94"/>
        <end position="105"/>
    </location>
</feature>
<keyword evidence="5" id="KW-0479">Metal-binding</keyword>
<dbReference type="GO" id="GO:0005576">
    <property type="term" value="C:extracellular region"/>
    <property type="evidence" value="ECO:0007669"/>
    <property type="project" value="UniProtKB-SubCell"/>
</dbReference>
<evidence type="ECO:0000256" key="1">
    <source>
        <dbReference type="ARBA" id="ARBA00004613"/>
    </source>
</evidence>